<proteinExistence type="predicted"/>
<protein>
    <recommendedName>
        <fullName evidence="6">Prolyl 4-hydroxylase alpha subunit domain-containing protein</fullName>
    </recommendedName>
</protein>
<feature type="domain" description="Prolyl 4-hydroxylase alpha subunit" evidence="6">
    <location>
        <begin position="46"/>
        <end position="231"/>
    </location>
</feature>
<keyword evidence="8" id="KW-1185">Reference proteome</keyword>
<reference evidence="7 8" key="1">
    <citation type="journal article" date="2012" name="Appl. Environ. Microbiol.">
        <title>Short-read sequencing for genomic analysis of the brown rot fungus Fibroporia radiculosa.</title>
        <authorList>
            <person name="Tang J.D."/>
            <person name="Perkins A.D."/>
            <person name="Sonstegard T.S."/>
            <person name="Schroeder S.G."/>
            <person name="Burgess S.C."/>
            <person name="Diehl S.V."/>
        </authorList>
    </citation>
    <scope>NUCLEOTIDE SEQUENCE [LARGE SCALE GENOMIC DNA]</scope>
    <source>
        <strain evidence="7 8">TFFH 294</strain>
    </source>
</reference>
<keyword evidence="4" id="KW-0560">Oxidoreductase</keyword>
<evidence type="ECO:0000256" key="4">
    <source>
        <dbReference type="ARBA" id="ARBA00023002"/>
    </source>
</evidence>
<dbReference type="InterPro" id="IPR044862">
    <property type="entry name" value="Pro_4_hyd_alph_FE2OG_OXY"/>
</dbReference>
<dbReference type="GO" id="GO:0004656">
    <property type="term" value="F:procollagen-proline 4-dioxygenase activity"/>
    <property type="evidence" value="ECO:0007669"/>
    <property type="project" value="TreeGrafter"/>
</dbReference>
<evidence type="ECO:0000256" key="2">
    <source>
        <dbReference type="ARBA" id="ARBA00022723"/>
    </source>
</evidence>
<accession>J4GJY0</accession>
<dbReference type="Gene3D" id="2.60.120.620">
    <property type="entry name" value="q2cbj1_9rhob like domain"/>
    <property type="match status" value="1"/>
</dbReference>
<dbReference type="HOGENOM" id="CLU_041456_0_1_1"/>
<dbReference type="GO" id="GO:0031418">
    <property type="term" value="F:L-ascorbic acid binding"/>
    <property type="evidence" value="ECO:0007669"/>
    <property type="project" value="InterPro"/>
</dbReference>
<evidence type="ECO:0000313" key="7">
    <source>
        <dbReference type="EMBL" id="CCL99335.1"/>
    </source>
</evidence>
<dbReference type="OrthoDB" id="69177at2759"/>
<dbReference type="Proteomes" id="UP000006352">
    <property type="component" value="Unassembled WGS sequence"/>
</dbReference>
<dbReference type="AlphaFoldDB" id="J4GJY0"/>
<sequence>MAPRKPHTALGTKNAAATIPSNPISHLEFPQISPKRRLITDVFVEDQILLIHDFLTLGECKEFVKFIDSQPLELTPPKKKGEADRVNLNSVAMAHRLFDLLSPHLPLFPYPASVKRPDGASARCVHSFNPNIRMYKYTPGQHFGPHYDDSVRDPQTGAKSEWTLLVYLTGAEDGVKGGETIFYRNQRSKTREVITPPLIRGTALLHRSVAFFIGPNSITLQAKAVTAMDTNVCFTKARQTLYSSEAIIHRLLHIGNRIPIMLD</sequence>
<dbReference type="EMBL" id="HE796928">
    <property type="protein sequence ID" value="CCL99335.1"/>
    <property type="molecule type" value="Genomic_DNA"/>
</dbReference>
<evidence type="ECO:0000313" key="8">
    <source>
        <dbReference type="Proteomes" id="UP000006352"/>
    </source>
</evidence>
<comment type="cofactor">
    <cofactor evidence="1">
        <name>L-ascorbate</name>
        <dbReference type="ChEBI" id="CHEBI:38290"/>
    </cofactor>
</comment>
<evidence type="ECO:0000256" key="1">
    <source>
        <dbReference type="ARBA" id="ARBA00001961"/>
    </source>
</evidence>
<dbReference type="GeneID" id="24094246"/>
<dbReference type="InterPro" id="IPR045054">
    <property type="entry name" value="P4HA-like"/>
</dbReference>
<dbReference type="PANTHER" id="PTHR10869">
    <property type="entry name" value="PROLYL 4-HYDROXYLASE ALPHA SUBUNIT"/>
    <property type="match status" value="1"/>
</dbReference>
<keyword evidence="2" id="KW-0479">Metal-binding</keyword>
<dbReference type="InterPro" id="IPR006620">
    <property type="entry name" value="Pro_4_hyd_alph"/>
</dbReference>
<dbReference type="PANTHER" id="PTHR10869:SF236">
    <property type="entry name" value="PROLYL 4-HYDROXYLASE ALPHA SUBUNIT DOMAIN-CONTAINING PROTEIN"/>
    <property type="match status" value="1"/>
</dbReference>
<keyword evidence="3" id="KW-0223">Dioxygenase</keyword>
<evidence type="ECO:0000259" key="6">
    <source>
        <dbReference type="SMART" id="SM00702"/>
    </source>
</evidence>
<dbReference type="Pfam" id="PF13640">
    <property type="entry name" value="2OG-FeII_Oxy_3"/>
    <property type="match status" value="1"/>
</dbReference>
<gene>
    <name evidence="7" type="ORF">FIBRA_01353</name>
</gene>
<keyword evidence="5" id="KW-0408">Iron</keyword>
<evidence type="ECO:0000256" key="5">
    <source>
        <dbReference type="ARBA" id="ARBA00023004"/>
    </source>
</evidence>
<dbReference type="SMART" id="SM00702">
    <property type="entry name" value="P4Hc"/>
    <property type="match status" value="1"/>
</dbReference>
<dbReference type="InParanoid" id="J4GJY0"/>
<dbReference type="GO" id="GO:0005506">
    <property type="term" value="F:iron ion binding"/>
    <property type="evidence" value="ECO:0007669"/>
    <property type="project" value="InterPro"/>
</dbReference>
<name>J4GJY0_9APHY</name>
<organism evidence="7 8">
    <name type="scientific">Fibroporia radiculosa</name>
    <dbReference type="NCBI Taxonomy" id="599839"/>
    <lineage>
        <taxon>Eukaryota</taxon>
        <taxon>Fungi</taxon>
        <taxon>Dikarya</taxon>
        <taxon>Basidiomycota</taxon>
        <taxon>Agaricomycotina</taxon>
        <taxon>Agaricomycetes</taxon>
        <taxon>Polyporales</taxon>
        <taxon>Fibroporiaceae</taxon>
        <taxon>Fibroporia</taxon>
    </lineage>
</organism>
<dbReference type="GO" id="GO:0005783">
    <property type="term" value="C:endoplasmic reticulum"/>
    <property type="evidence" value="ECO:0007669"/>
    <property type="project" value="TreeGrafter"/>
</dbReference>
<evidence type="ECO:0000256" key="3">
    <source>
        <dbReference type="ARBA" id="ARBA00022964"/>
    </source>
</evidence>
<dbReference type="RefSeq" id="XP_012178618.1">
    <property type="nucleotide sequence ID" value="XM_012323228.1"/>
</dbReference>